<evidence type="ECO:0000256" key="1">
    <source>
        <dbReference type="SAM" id="Phobius"/>
    </source>
</evidence>
<accession>A0A8J3YEU0</accession>
<gene>
    <name evidence="2" type="ORF">Sya03_57200</name>
</gene>
<keyword evidence="1" id="KW-0472">Membrane</keyword>
<dbReference type="Proteomes" id="UP000652013">
    <property type="component" value="Unassembled WGS sequence"/>
</dbReference>
<dbReference type="EMBL" id="BOOY01000041">
    <property type="protein sequence ID" value="GIJ06368.1"/>
    <property type="molecule type" value="Genomic_DNA"/>
</dbReference>
<evidence type="ECO:0000313" key="3">
    <source>
        <dbReference type="Proteomes" id="UP000652013"/>
    </source>
</evidence>
<keyword evidence="1" id="KW-0812">Transmembrane</keyword>
<protein>
    <submittedName>
        <fullName evidence="2">Uncharacterized protein</fullName>
    </submittedName>
</protein>
<keyword evidence="1" id="KW-1133">Transmembrane helix</keyword>
<feature type="transmembrane region" description="Helical" evidence="1">
    <location>
        <begin position="38"/>
        <end position="61"/>
    </location>
</feature>
<organism evidence="2 3">
    <name type="scientific">Spirilliplanes yamanashiensis</name>
    <dbReference type="NCBI Taxonomy" id="42233"/>
    <lineage>
        <taxon>Bacteria</taxon>
        <taxon>Bacillati</taxon>
        <taxon>Actinomycetota</taxon>
        <taxon>Actinomycetes</taxon>
        <taxon>Micromonosporales</taxon>
        <taxon>Micromonosporaceae</taxon>
        <taxon>Spirilliplanes</taxon>
    </lineage>
</organism>
<feature type="transmembrane region" description="Helical" evidence="1">
    <location>
        <begin position="73"/>
        <end position="91"/>
    </location>
</feature>
<evidence type="ECO:0000313" key="2">
    <source>
        <dbReference type="EMBL" id="GIJ06368.1"/>
    </source>
</evidence>
<name>A0A8J3YEU0_9ACTN</name>
<proteinExistence type="predicted"/>
<comment type="caution">
    <text evidence="2">The sequence shown here is derived from an EMBL/GenBank/DDBJ whole genome shotgun (WGS) entry which is preliminary data.</text>
</comment>
<dbReference type="RefSeq" id="WP_203941551.1">
    <property type="nucleotide sequence ID" value="NZ_BAAAGJ010000013.1"/>
</dbReference>
<sequence>MSLLTETAIILAEVPNPAPVDPTGGAKGVSLLISYAKWGVVIVCAVITLVSFGYMAAGNLQNRPEAAERGKRAFVWSLIATVGAALAIPLVNNVFGAAS</sequence>
<keyword evidence="3" id="KW-1185">Reference proteome</keyword>
<dbReference type="AlphaFoldDB" id="A0A8J3YEU0"/>
<reference evidence="2" key="1">
    <citation type="submission" date="2021-01" db="EMBL/GenBank/DDBJ databases">
        <title>Whole genome shotgun sequence of Spirilliplanes yamanashiensis NBRC 15828.</title>
        <authorList>
            <person name="Komaki H."/>
            <person name="Tamura T."/>
        </authorList>
    </citation>
    <scope>NUCLEOTIDE SEQUENCE</scope>
    <source>
        <strain evidence="2">NBRC 15828</strain>
    </source>
</reference>